<dbReference type="RefSeq" id="WP_103427817.1">
    <property type="nucleotide sequence ID" value="NZ_CP026310.1"/>
</dbReference>
<evidence type="ECO:0000259" key="1">
    <source>
        <dbReference type="Pfam" id="PF24839"/>
    </source>
</evidence>
<proteinExistence type="predicted"/>
<evidence type="ECO:0000313" key="3">
    <source>
        <dbReference type="Proteomes" id="UP000236584"/>
    </source>
</evidence>
<dbReference type="Proteomes" id="UP000236584">
    <property type="component" value="Plasmid unnamed1"/>
</dbReference>
<geneLocation type="plasmid" evidence="2">
    <name>unnamed1</name>
</geneLocation>
<organism evidence="2 3">
    <name type="scientific">Salinigranum rubrum</name>
    <dbReference type="NCBI Taxonomy" id="755307"/>
    <lineage>
        <taxon>Archaea</taxon>
        <taxon>Methanobacteriati</taxon>
        <taxon>Methanobacteriota</taxon>
        <taxon>Stenosarchaea group</taxon>
        <taxon>Halobacteria</taxon>
        <taxon>Halobacteriales</taxon>
        <taxon>Haloferacaceae</taxon>
        <taxon>Salinigranum</taxon>
    </lineage>
</organism>
<dbReference type="InterPro" id="IPR056135">
    <property type="entry name" value="DUF7718"/>
</dbReference>
<name>A0A2I8VQD3_9EURY</name>
<keyword evidence="3" id="KW-1185">Reference proteome</keyword>
<protein>
    <recommendedName>
        <fullName evidence="1">DUF7718 domain-containing protein</fullName>
    </recommendedName>
</protein>
<evidence type="ECO:0000313" key="2">
    <source>
        <dbReference type="EMBL" id="AUV84128.1"/>
    </source>
</evidence>
<dbReference type="OrthoDB" id="305538at2157"/>
<reference evidence="2 3" key="1">
    <citation type="submission" date="2018-01" db="EMBL/GenBank/DDBJ databases">
        <title>Complete genome sequence of Salinigranum rubrum GX10T, an extremely halophilic archaeon isolated from a marine solar saltern.</title>
        <authorList>
            <person name="Han S."/>
        </authorList>
    </citation>
    <scope>NUCLEOTIDE SEQUENCE [LARGE SCALE GENOMIC DNA]</scope>
    <source>
        <strain evidence="2 3">GX10</strain>
        <plasmid evidence="3">Plasmid unnamed1</plasmid>
    </source>
</reference>
<gene>
    <name evidence="2" type="ORF">C2R22_21340</name>
</gene>
<accession>A0A2I8VQD3</accession>
<keyword evidence="2" id="KW-0614">Plasmid</keyword>
<dbReference type="GeneID" id="35594694"/>
<dbReference type="Pfam" id="PF24839">
    <property type="entry name" value="DUF7718"/>
    <property type="match status" value="1"/>
</dbReference>
<dbReference type="KEGG" id="srub:C2R22_21340"/>
<sequence length="132" mass="15326">MSDDGPRDYDKEFTVQVDRWARRRLGIDVERGKVTRFVVQLEYLVDPLVDEWATVVRYDHDEEGSDEATHDVTEEGLHIDIYRAGQKIDSHELTPPLSANQALDAAEDHLNTHLNGYIRRFEQWHGINRDAP</sequence>
<dbReference type="AlphaFoldDB" id="A0A2I8VQD3"/>
<dbReference type="EMBL" id="CP026310">
    <property type="protein sequence ID" value="AUV84128.1"/>
    <property type="molecule type" value="Genomic_DNA"/>
</dbReference>
<feature type="domain" description="DUF7718" evidence="1">
    <location>
        <begin position="10"/>
        <end position="126"/>
    </location>
</feature>